<sequence length="170" mass="18225">MDGYGQPPRRPGTLMIVLGWALLFAVVVYFFHHMLSAPNVSESTIFIEDGRQKVSIRADASGHYSARGSVNGVPVVFVLDTGASQVALPQEVAEAAGLELGRRISVGTANGTASAWATRIEELEFAGMRFANVRGIVLENMDEDMVLFGMNAIRGLDMAQSGGVLELSRP</sequence>
<dbReference type="InterPro" id="IPR034122">
    <property type="entry name" value="Retropepsin-like_bacterial"/>
</dbReference>
<keyword evidence="2" id="KW-0378">Hydrolase</keyword>
<dbReference type="GO" id="GO:0008233">
    <property type="term" value="F:peptidase activity"/>
    <property type="evidence" value="ECO:0007669"/>
    <property type="project" value="UniProtKB-KW"/>
</dbReference>
<dbReference type="EMBL" id="JADHEI010000033">
    <property type="protein sequence ID" value="MBF2735271.1"/>
    <property type="molecule type" value="Genomic_DNA"/>
</dbReference>
<organism evidence="2 3">
    <name type="scientific">Candidatus Amphirhobacter heronislandensis</name>
    <dbReference type="NCBI Taxonomy" id="1732024"/>
    <lineage>
        <taxon>Bacteria</taxon>
        <taxon>Pseudomonadati</taxon>
        <taxon>Pseudomonadota</taxon>
        <taxon>Gammaproteobacteria</taxon>
        <taxon>Candidatus Tethybacterales</taxon>
        <taxon>Candidatus Tethybacteraceae</taxon>
        <taxon>Candidatus Amphirhobacter</taxon>
    </lineage>
</organism>
<keyword evidence="1" id="KW-0472">Membrane</keyword>
<dbReference type="AlphaFoldDB" id="A0A930UGD1"/>
<dbReference type="InterPro" id="IPR011969">
    <property type="entry name" value="Clan_AA_Asp_peptidase_C"/>
</dbReference>
<accession>A0A930UGD1</accession>
<dbReference type="InterPro" id="IPR021109">
    <property type="entry name" value="Peptidase_aspartic_dom_sf"/>
</dbReference>
<feature type="transmembrane region" description="Helical" evidence="1">
    <location>
        <begin position="12"/>
        <end position="31"/>
    </location>
</feature>
<dbReference type="EC" id="3.4.23.-" evidence="2"/>
<keyword evidence="1" id="KW-0812">Transmembrane</keyword>
<evidence type="ECO:0000313" key="3">
    <source>
        <dbReference type="Proteomes" id="UP000604381"/>
    </source>
</evidence>
<dbReference type="SUPFAM" id="SSF50630">
    <property type="entry name" value="Acid proteases"/>
    <property type="match status" value="1"/>
</dbReference>
<proteinExistence type="predicted"/>
<protein>
    <submittedName>
        <fullName evidence="2">TIGR02281 family clan AA aspartic protease</fullName>
        <ecNumber evidence="2">3.4.23.-</ecNumber>
    </submittedName>
</protein>
<name>A0A930UGD1_9GAMM</name>
<dbReference type="Pfam" id="PF13975">
    <property type="entry name" value="gag-asp_proteas"/>
    <property type="match status" value="1"/>
</dbReference>
<comment type="caution">
    <text evidence="2">The sequence shown here is derived from an EMBL/GenBank/DDBJ whole genome shotgun (WGS) entry which is preliminary data.</text>
</comment>
<evidence type="ECO:0000313" key="2">
    <source>
        <dbReference type="EMBL" id="MBF2735271.1"/>
    </source>
</evidence>
<dbReference type="CDD" id="cd05483">
    <property type="entry name" value="retropepsin_like_bacteria"/>
    <property type="match status" value="1"/>
</dbReference>
<dbReference type="Proteomes" id="UP000604381">
    <property type="component" value="Unassembled WGS sequence"/>
</dbReference>
<keyword evidence="2" id="KW-0645">Protease</keyword>
<dbReference type="NCBIfam" id="TIGR02281">
    <property type="entry name" value="clan_AA_DTGA"/>
    <property type="match status" value="1"/>
</dbReference>
<keyword evidence="1" id="KW-1133">Transmembrane helix</keyword>
<reference evidence="2" key="1">
    <citation type="submission" date="2020-10" db="EMBL/GenBank/DDBJ databases">
        <title>An improved Amphimedon queenslandica hologenome assembly reveals how three proteobacterial symbionts can extend the metabolic phenotypic of their marine sponge host.</title>
        <authorList>
            <person name="Degnan B."/>
            <person name="Degnan S."/>
            <person name="Xiang X."/>
        </authorList>
    </citation>
    <scope>NUCLEOTIDE SEQUENCE</scope>
    <source>
        <strain evidence="2">AqS2</strain>
    </source>
</reference>
<gene>
    <name evidence="2" type="ORF">ISN26_04195</name>
</gene>
<evidence type="ECO:0000256" key="1">
    <source>
        <dbReference type="SAM" id="Phobius"/>
    </source>
</evidence>
<dbReference type="Gene3D" id="2.40.70.10">
    <property type="entry name" value="Acid Proteases"/>
    <property type="match status" value="1"/>
</dbReference>
<keyword evidence="3" id="KW-1185">Reference proteome</keyword>
<dbReference type="GO" id="GO:0006508">
    <property type="term" value="P:proteolysis"/>
    <property type="evidence" value="ECO:0007669"/>
    <property type="project" value="UniProtKB-KW"/>
</dbReference>